<comment type="function">
    <text evidence="4">Catalyzes the reversible epimerization of cellobiose to 4-O-beta-D-glucopyranosyl-D-mannose (Glc-Man).</text>
</comment>
<keyword evidence="3 4" id="KW-0413">Isomerase</keyword>
<dbReference type="Proteomes" id="UP001610100">
    <property type="component" value="Unassembled WGS sequence"/>
</dbReference>
<keyword evidence="6" id="KW-1185">Reference proteome</keyword>
<dbReference type="Gene3D" id="1.50.10.10">
    <property type="match status" value="1"/>
</dbReference>
<sequence>MNAEYPKLQKELHNELLRLLSYWLQKTQDEAYGGFVGKIDFYNNVVPQASKGIILNTRILWSFAAASNYLKTKSYNAICERAFQYLQNHFRDTGYKGVFWEVDYRGKPINKRKQVYAQSFAIYALSEYYSFSKNEAAKTWAIELFECLENYAKDDEESGYFEAFNEDWSPIEDMRLSNKDMNAAKSMNTHLHILEAYTSLLKIHDTKNLRAALKNLVEIMNQKILNANYHYDLFFDRHWNVMSNTVSFGHDIESAWLVLVAAESLNDTKLIQKTKDIAIQVANTFLKQGIDIDGSVLNETNFLTHKTDTDRHWWPQVEGLIGLKYVYNISNNPDYLNASLKIWDYSKKHLLDHEYGEWHFRVNHKGEPYSEEDKVSMWKAPYHVTRACILINE</sequence>
<proteinExistence type="inferred from homology"/>
<gene>
    <name evidence="5" type="ORF">V8G58_12925</name>
</gene>
<evidence type="ECO:0000313" key="6">
    <source>
        <dbReference type="Proteomes" id="UP001610100"/>
    </source>
</evidence>
<accession>A0ABW7N144</accession>
<dbReference type="InterPro" id="IPR012341">
    <property type="entry name" value="6hp_glycosidase-like_sf"/>
</dbReference>
<name>A0ABW7N144_9FLAO</name>
<comment type="catalytic activity">
    <reaction evidence="1 4">
        <text>D-cellobiose = beta-D-glucosyl-(1-&gt;4)-D-mannopyranose</text>
        <dbReference type="Rhea" id="RHEA:23384"/>
        <dbReference type="ChEBI" id="CHEBI:17057"/>
        <dbReference type="ChEBI" id="CHEBI:47931"/>
        <dbReference type="EC" id="5.1.3.11"/>
    </reaction>
</comment>
<dbReference type="InterPro" id="IPR010819">
    <property type="entry name" value="AGE/CE"/>
</dbReference>
<dbReference type="Pfam" id="PF07221">
    <property type="entry name" value="GlcNAc_2-epim"/>
    <property type="match status" value="1"/>
</dbReference>
<dbReference type="InterPro" id="IPR028584">
    <property type="entry name" value="Cellobiose_2_epim"/>
</dbReference>
<organism evidence="5 6">
    <name type="scientific">Gaetbulibacter aestuarii</name>
    <dbReference type="NCBI Taxonomy" id="1502358"/>
    <lineage>
        <taxon>Bacteria</taxon>
        <taxon>Pseudomonadati</taxon>
        <taxon>Bacteroidota</taxon>
        <taxon>Flavobacteriia</taxon>
        <taxon>Flavobacteriales</taxon>
        <taxon>Flavobacteriaceae</taxon>
        <taxon>Gaetbulibacter</taxon>
    </lineage>
</organism>
<evidence type="ECO:0000256" key="1">
    <source>
        <dbReference type="ARBA" id="ARBA00001470"/>
    </source>
</evidence>
<dbReference type="PANTHER" id="PTHR15108">
    <property type="entry name" value="N-ACYLGLUCOSAMINE-2-EPIMERASE"/>
    <property type="match status" value="1"/>
</dbReference>
<dbReference type="EMBL" id="JBAWKB010000004">
    <property type="protein sequence ID" value="MFH6772839.1"/>
    <property type="molecule type" value="Genomic_DNA"/>
</dbReference>
<dbReference type="RefSeq" id="WP_344741675.1">
    <property type="nucleotide sequence ID" value="NZ_BAABAY010000006.1"/>
</dbReference>
<evidence type="ECO:0000256" key="4">
    <source>
        <dbReference type="HAMAP-Rule" id="MF_00929"/>
    </source>
</evidence>
<dbReference type="InterPro" id="IPR008928">
    <property type="entry name" value="6-hairpin_glycosidase_sf"/>
</dbReference>
<evidence type="ECO:0000256" key="2">
    <source>
        <dbReference type="ARBA" id="ARBA00008558"/>
    </source>
</evidence>
<comment type="similarity">
    <text evidence="4">Belongs to the cellobiose 2-epimerase family.</text>
</comment>
<dbReference type="SUPFAM" id="SSF48208">
    <property type="entry name" value="Six-hairpin glycosidases"/>
    <property type="match status" value="1"/>
</dbReference>
<evidence type="ECO:0000256" key="3">
    <source>
        <dbReference type="ARBA" id="ARBA00023235"/>
    </source>
</evidence>
<reference evidence="5 6" key="1">
    <citation type="submission" date="2024-02" db="EMBL/GenBank/DDBJ databases">
        <title>A Gaetbulibacter species isolated from tidal flats and genomic insights of their niches.</title>
        <authorList>
            <person name="Ye Y."/>
        </authorList>
    </citation>
    <scope>NUCLEOTIDE SEQUENCE [LARGE SCALE GENOMIC DNA]</scope>
    <source>
        <strain evidence="5 6">KYW382</strain>
    </source>
</reference>
<comment type="caution">
    <text evidence="5">The sequence shown here is derived from an EMBL/GenBank/DDBJ whole genome shotgun (WGS) entry which is preliminary data.</text>
</comment>
<dbReference type="HAMAP" id="MF_00929">
    <property type="entry name" value="Cellobiose_2_epim"/>
    <property type="match status" value="1"/>
</dbReference>
<evidence type="ECO:0000313" key="5">
    <source>
        <dbReference type="EMBL" id="MFH6772839.1"/>
    </source>
</evidence>
<dbReference type="EC" id="5.1.3.11" evidence="4"/>
<protein>
    <recommendedName>
        <fullName evidence="4">Cellobiose 2-epimerase</fullName>
        <shortName evidence="4">CE</shortName>
        <ecNumber evidence="4">5.1.3.11</ecNumber>
    </recommendedName>
</protein>
<comment type="similarity">
    <text evidence="2">Belongs to the N-acylglucosamine 2-epimerase family.</text>
</comment>